<evidence type="ECO:0000256" key="1">
    <source>
        <dbReference type="SAM" id="MobiDB-lite"/>
    </source>
</evidence>
<reference evidence="2 3" key="1">
    <citation type="submission" date="2024-06" db="EMBL/GenBank/DDBJ databases">
        <title>The Natural Products Discovery Center: Release of the First 8490 Sequenced Strains for Exploring Actinobacteria Biosynthetic Diversity.</title>
        <authorList>
            <person name="Kalkreuter E."/>
            <person name="Kautsar S.A."/>
            <person name="Yang D."/>
            <person name="Bader C.D."/>
            <person name="Teijaro C.N."/>
            <person name="Fluegel L."/>
            <person name="Davis C.M."/>
            <person name="Simpson J.R."/>
            <person name="Lauterbach L."/>
            <person name="Steele A.D."/>
            <person name="Gui C."/>
            <person name="Meng S."/>
            <person name="Li G."/>
            <person name="Viehrig K."/>
            <person name="Ye F."/>
            <person name="Su P."/>
            <person name="Kiefer A.F."/>
            <person name="Nichols A."/>
            <person name="Cepeda A.J."/>
            <person name="Yan W."/>
            <person name="Fan B."/>
            <person name="Jiang Y."/>
            <person name="Adhikari A."/>
            <person name="Zheng C.-J."/>
            <person name="Schuster L."/>
            <person name="Cowan T.M."/>
            <person name="Smanski M.J."/>
            <person name="Chevrette M.G."/>
            <person name="De Carvalho L.P.S."/>
            <person name="Shen B."/>
        </authorList>
    </citation>
    <scope>NUCLEOTIDE SEQUENCE [LARGE SCALE GENOMIC DNA]</scope>
    <source>
        <strain evidence="2 3">NPDC000634</strain>
    </source>
</reference>
<dbReference type="EMBL" id="JBEPCU010000026">
    <property type="protein sequence ID" value="MER6976162.1"/>
    <property type="molecule type" value="Genomic_DNA"/>
</dbReference>
<protein>
    <submittedName>
        <fullName evidence="2">Uncharacterized protein</fullName>
    </submittedName>
</protein>
<feature type="region of interest" description="Disordered" evidence="1">
    <location>
        <begin position="1"/>
        <end position="29"/>
    </location>
</feature>
<keyword evidence="3" id="KW-1185">Reference proteome</keyword>
<organism evidence="2 3">
    <name type="scientific">Streptomyces carpinensis</name>
    <dbReference type="NCBI Taxonomy" id="66369"/>
    <lineage>
        <taxon>Bacteria</taxon>
        <taxon>Bacillati</taxon>
        <taxon>Actinomycetota</taxon>
        <taxon>Actinomycetes</taxon>
        <taxon>Kitasatosporales</taxon>
        <taxon>Streptomycetaceae</taxon>
        <taxon>Streptomyces</taxon>
    </lineage>
</organism>
<sequence length="86" mass="9441">METFTPAADQAWDPAPACDSPLSPPRPADRIACRVEPRDLRRLNLYAVLTAAGIAPYPGDREAIEELSALPDNVHQALHHWLTSGR</sequence>
<accession>A0ABV1VXM9</accession>
<feature type="compositionally biased region" description="Low complexity" evidence="1">
    <location>
        <begin position="1"/>
        <end position="19"/>
    </location>
</feature>
<evidence type="ECO:0000313" key="3">
    <source>
        <dbReference type="Proteomes" id="UP001458415"/>
    </source>
</evidence>
<dbReference type="Proteomes" id="UP001458415">
    <property type="component" value="Unassembled WGS sequence"/>
</dbReference>
<gene>
    <name evidence="2" type="ORF">ABT317_03700</name>
</gene>
<evidence type="ECO:0000313" key="2">
    <source>
        <dbReference type="EMBL" id="MER6976162.1"/>
    </source>
</evidence>
<name>A0ABV1VXM9_9ACTN</name>
<dbReference type="RefSeq" id="WP_208640524.1">
    <property type="nucleotide sequence ID" value="NZ_MUBM01000016.1"/>
</dbReference>
<comment type="caution">
    <text evidence="2">The sequence shown here is derived from an EMBL/GenBank/DDBJ whole genome shotgun (WGS) entry which is preliminary data.</text>
</comment>
<proteinExistence type="predicted"/>